<reference evidence="8 9" key="1">
    <citation type="submission" date="2019-06" db="EMBL/GenBank/DDBJ databases">
        <title>Desulfobotulus mexicanus sp. nov., a novel sulfate-reducing bacterium isolated from the sediment of an alkaline crater lake in Mexico.</title>
        <authorList>
            <person name="Hirschler-Rea A."/>
        </authorList>
    </citation>
    <scope>NUCLEOTIDE SEQUENCE [LARGE SCALE GENOMIC DNA]</scope>
    <source>
        <strain evidence="8 9">PAR22N</strain>
    </source>
</reference>
<comment type="function">
    <text evidence="7">Catalyzes the specific phosphorylation of the 3-hydroxyl group of shikimic acid using ATP as a cosubstrate.</text>
</comment>
<dbReference type="OrthoDB" id="9800332at2"/>
<comment type="pathway">
    <text evidence="7">Metabolic intermediate biosynthesis; chorismate biosynthesis; chorismate from D-erythrose 4-phosphate and phosphoenolpyruvate: step 5/7.</text>
</comment>
<dbReference type="SUPFAM" id="SSF52540">
    <property type="entry name" value="P-loop containing nucleoside triphosphate hydrolases"/>
    <property type="match status" value="1"/>
</dbReference>
<keyword evidence="4 7" id="KW-0418">Kinase</keyword>
<evidence type="ECO:0000313" key="9">
    <source>
        <dbReference type="Proteomes" id="UP000321899"/>
    </source>
</evidence>
<dbReference type="GO" id="GO:0005524">
    <property type="term" value="F:ATP binding"/>
    <property type="evidence" value="ECO:0007669"/>
    <property type="project" value="UniProtKB-UniRule"/>
</dbReference>
<evidence type="ECO:0000256" key="3">
    <source>
        <dbReference type="ARBA" id="ARBA00022741"/>
    </source>
</evidence>
<evidence type="ECO:0000256" key="1">
    <source>
        <dbReference type="ARBA" id="ARBA00022605"/>
    </source>
</evidence>
<protein>
    <recommendedName>
        <fullName evidence="7">Shikimate kinase</fullName>
        <shortName evidence="7">SK</shortName>
        <ecNumber evidence="7">2.7.1.71</ecNumber>
    </recommendedName>
</protein>
<keyword evidence="9" id="KW-1185">Reference proteome</keyword>
<comment type="caution">
    <text evidence="7">Lacks conserved residue(s) required for the propagation of feature annotation.</text>
</comment>
<dbReference type="EC" id="2.7.1.71" evidence="7"/>
<feature type="binding site" evidence="7">
    <location>
        <position position="43"/>
    </location>
    <ligand>
        <name>substrate</name>
    </ligand>
</feature>
<dbReference type="GO" id="GO:0009073">
    <property type="term" value="P:aromatic amino acid family biosynthetic process"/>
    <property type="evidence" value="ECO:0007669"/>
    <property type="project" value="UniProtKB-KW"/>
</dbReference>
<dbReference type="Pfam" id="PF01202">
    <property type="entry name" value="SKI"/>
    <property type="match status" value="1"/>
</dbReference>
<dbReference type="UniPathway" id="UPA00053">
    <property type="reaction ID" value="UER00088"/>
</dbReference>
<keyword evidence="2 7" id="KW-0808">Transferase</keyword>
<evidence type="ECO:0000256" key="4">
    <source>
        <dbReference type="ARBA" id="ARBA00022777"/>
    </source>
</evidence>
<evidence type="ECO:0000256" key="7">
    <source>
        <dbReference type="HAMAP-Rule" id="MF_00109"/>
    </source>
</evidence>
<dbReference type="PRINTS" id="PR01100">
    <property type="entry name" value="SHIKIMTKNASE"/>
</dbReference>
<dbReference type="GO" id="GO:0004765">
    <property type="term" value="F:shikimate kinase activity"/>
    <property type="evidence" value="ECO:0007669"/>
    <property type="project" value="UniProtKB-UniRule"/>
</dbReference>
<dbReference type="Gene3D" id="3.40.50.300">
    <property type="entry name" value="P-loop containing nucleotide triphosphate hydrolases"/>
    <property type="match status" value="1"/>
</dbReference>
<feature type="binding site" evidence="7">
    <location>
        <position position="143"/>
    </location>
    <ligand>
        <name>substrate</name>
    </ligand>
</feature>
<dbReference type="InterPro" id="IPR027417">
    <property type="entry name" value="P-loop_NTPase"/>
</dbReference>
<keyword evidence="7" id="KW-0460">Magnesium</keyword>
<dbReference type="PANTHER" id="PTHR21087">
    <property type="entry name" value="SHIKIMATE KINASE"/>
    <property type="match status" value="1"/>
</dbReference>
<dbReference type="GO" id="GO:0008652">
    <property type="term" value="P:amino acid biosynthetic process"/>
    <property type="evidence" value="ECO:0007669"/>
    <property type="project" value="UniProtKB-KW"/>
</dbReference>
<sequence length="178" mass="19353">MKTAPSPQPAKTNLILTGMPGAGKSTLGVLAAKILGMDFLDTDLVIQSHEKKRLSEIIEENGLNAFKEIEARHVAALKVSHTVIATGGSVIYSEKAMENLASQGLILHLALSLPELEKRLGNLDERGVARMPGQSLEALFNERIPLYKKWADAEIACDGLSMDDLLCRIRQIFPPPTP</sequence>
<name>A0A5S5MEJ8_9BACT</name>
<dbReference type="InterPro" id="IPR031322">
    <property type="entry name" value="Shikimate/glucono_kinase"/>
</dbReference>
<dbReference type="HAMAP" id="MF_00109">
    <property type="entry name" value="Shikimate_kinase"/>
    <property type="match status" value="1"/>
</dbReference>
<organism evidence="8 9">
    <name type="scientific">Desulfobotulus mexicanus</name>
    <dbReference type="NCBI Taxonomy" id="2586642"/>
    <lineage>
        <taxon>Bacteria</taxon>
        <taxon>Pseudomonadati</taxon>
        <taxon>Thermodesulfobacteriota</taxon>
        <taxon>Desulfobacteria</taxon>
        <taxon>Desulfobacterales</taxon>
        <taxon>Desulfobacteraceae</taxon>
        <taxon>Desulfobotulus</taxon>
    </lineage>
</organism>
<feature type="binding site" evidence="7">
    <location>
        <position position="25"/>
    </location>
    <ligand>
        <name>Mg(2+)</name>
        <dbReference type="ChEBI" id="CHEBI:18420"/>
    </ligand>
</feature>
<keyword evidence="7" id="KW-0479">Metal-binding</keyword>
<evidence type="ECO:0000256" key="6">
    <source>
        <dbReference type="ARBA" id="ARBA00023141"/>
    </source>
</evidence>
<gene>
    <name evidence="7" type="primary">aroK</name>
    <name evidence="8" type="ORF">FIM25_11855</name>
</gene>
<evidence type="ECO:0000256" key="5">
    <source>
        <dbReference type="ARBA" id="ARBA00022840"/>
    </source>
</evidence>
<keyword evidence="1 7" id="KW-0028">Amino-acid biosynthesis</keyword>
<keyword evidence="3 7" id="KW-0547">Nucleotide-binding</keyword>
<dbReference type="GO" id="GO:0005829">
    <property type="term" value="C:cytosol"/>
    <property type="evidence" value="ECO:0007669"/>
    <property type="project" value="TreeGrafter"/>
</dbReference>
<keyword evidence="5 7" id="KW-0067">ATP-binding</keyword>
<dbReference type="GO" id="GO:0009423">
    <property type="term" value="P:chorismate biosynthetic process"/>
    <property type="evidence" value="ECO:0007669"/>
    <property type="project" value="UniProtKB-UniRule"/>
</dbReference>
<dbReference type="RefSeq" id="WP_139449575.1">
    <property type="nucleotide sequence ID" value="NZ_VDMB01000015.1"/>
</dbReference>
<comment type="similarity">
    <text evidence="7">Belongs to the shikimate kinase family.</text>
</comment>
<dbReference type="AlphaFoldDB" id="A0A5S5MEJ8"/>
<keyword evidence="6 7" id="KW-0057">Aromatic amino acid biosynthesis</keyword>
<feature type="binding site" evidence="7">
    <location>
        <position position="88"/>
    </location>
    <ligand>
        <name>substrate</name>
    </ligand>
</feature>
<proteinExistence type="inferred from homology"/>
<comment type="cofactor">
    <cofactor evidence="7">
        <name>Mg(2+)</name>
        <dbReference type="ChEBI" id="CHEBI:18420"/>
    </cofactor>
    <text evidence="7">Binds 1 Mg(2+) ion per subunit.</text>
</comment>
<comment type="caution">
    <text evidence="8">The sequence shown here is derived from an EMBL/GenBank/DDBJ whole genome shotgun (WGS) entry which is preliminary data.</text>
</comment>
<keyword evidence="7" id="KW-0963">Cytoplasm</keyword>
<comment type="catalytic activity">
    <reaction evidence="7">
        <text>shikimate + ATP = 3-phosphoshikimate + ADP + H(+)</text>
        <dbReference type="Rhea" id="RHEA:13121"/>
        <dbReference type="ChEBI" id="CHEBI:15378"/>
        <dbReference type="ChEBI" id="CHEBI:30616"/>
        <dbReference type="ChEBI" id="CHEBI:36208"/>
        <dbReference type="ChEBI" id="CHEBI:145989"/>
        <dbReference type="ChEBI" id="CHEBI:456216"/>
        <dbReference type="EC" id="2.7.1.71"/>
    </reaction>
</comment>
<dbReference type="EMBL" id="VDMB01000015">
    <property type="protein sequence ID" value="TYT74099.1"/>
    <property type="molecule type" value="Genomic_DNA"/>
</dbReference>
<feature type="binding site" evidence="7">
    <location>
        <position position="126"/>
    </location>
    <ligand>
        <name>ATP</name>
        <dbReference type="ChEBI" id="CHEBI:30616"/>
    </ligand>
</feature>
<comment type="subunit">
    <text evidence="7">Monomer.</text>
</comment>
<evidence type="ECO:0000313" key="8">
    <source>
        <dbReference type="EMBL" id="TYT74099.1"/>
    </source>
</evidence>
<feature type="binding site" evidence="7">
    <location>
        <begin position="21"/>
        <end position="26"/>
    </location>
    <ligand>
        <name>ATP</name>
        <dbReference type="ChEBI" id="CHEBI:30616"/>
    </ligand>
</feature>
<evidence type="ECO:0000256" key="2">
    <source>
        <dbReference type="ARBA" id="ARBA00022679"/>
    </source>
</evidence>
<dbReference type="InterPro" id="IPR000623">
    <property type="entry name" value="Shikimate_kinase/TSH1"/>
</dbReference>
<accession>A0A5S5MEJ8</accession>
<comment type="subcellular location">
    <subcellularLocation>
        <location evidence="7">Cytoplasm</location>
    </subcellularLocation>
</comment>
<dbReference type="GO" id="GO:0000287">
    <property type="term" value="F:magnesium ion binding"/>
    <property type="evidence" value="ECO:0007669"/>
    <property type="project" value="UniProtKB-UniRule"/>
</dbReference>
<dbReference type="CDD" id="cd00464">
    <property type="entry name" value="SK"/>
    <property type="match status" value="1"/>
</dbReference>
<dbReference type="Proteomes" id="UP000321899">
    <property type="component" value="Unassembled WGS sequence"/>
</dbReference>
<dbReference type="PANTHER" id="PTHR21087:SF16">
    <property type="entry name" value="SHIKIMATE KINASE 1, CHLOROPLASTIC"/>
    <property type="match status" value="1"/>
</dbReference>